<organism evidence="1 3">
    <name type="scientific">Medicago truncatula</name>
    <name type="common">Barrel medic</name>
    <name type="synonym">Medicago tribuloides</name>
    <dbReference type="NCBI Taxonomy" id="3880"/>
    <lineage>
        <taxon>Eukaryota</taxon>
        <taxon>Viridiplantae</taxon>
        <taxon>Streptophyta</taxon>
        <taxon>Embryophyta</taxon>
        <taxon>Tracheophyta</taxon>
        <taxon>Spermatophyta</taxon>
        <taxon>Magnoliopsida</taxon>
        <taxon>eudicotyledons</taxon>
        <taxon>Gunneridae</taxon>
        <taxon>Pentapetalae</taxon>
        <taxon>rosids</taxon>
        <taxon>fabids</taxon>
        <taxon>Fabales</taxon>
        <taxon>Fabaceae</taxon>
        <taxon>Papilionoideae</taxon>
        <taxon>50 kb inversion clade</taxon>
        <taxon>NPAAA clade</taxon>
        <taxon>Hologalegina</taxon>
        <taxon>IRL clade</taxon>
        <taxon>Trifolieae</taxon>
        <taxon>Medicago</taxon>
    </lineage>
</organism>
<dbReference type="EnsemblPlants" id="KEH22475">
    <property type="protein sequence ID" value="KEH22475"/>
    <property type="gene ID" value="MTR_7g451180"/>
</dbReference>
<reference evidence="1 3" key="1">
    <citation type="journal article" date="2011" name="Nature">
        <title>The Medicago genome provides insight into the evolution of rhizobial symbioses.</title>
        <authorList>
            <person name="Young N.D."/>
            <person name="Debelle F."/>
            <person name="Oldroyd G.E."/>
            <person name="Geurts R."/>
            <person name="Cannon S.B."/>
            <person name="Udvardi M.K."/>
            <person name="Benedito V.A."/>
            <person name="Mayer K.F."/>
            <person name="Gouzy J."/>
            <person name="Schoof H."/>
            <person name="Van de Peer Y."/>
            <person name="Proost S."/>
            <person name="Cook D.R."/>
            <person name="Meyers B.C."/>
            <person name="Spannagl M."/>
            <person name="Cheung F."/>
            <person name="De Mita S."/>
            <person name="Krishnakumar V."/>
            <person name="Gundlach H."/>
            <person name="Zhou S."/>
            <person name="Mudge J."/>
            <person name="Bharti A.K."/>
            <person name="Murray J.D."/>
            <person name="Naoumkina M.A."/>
            <person name="Rosen B."/>
            <person name="Silverstein K.A."/>
            <person name="Tang H."/>
            <person name="Rombauts S."/>
            <person name="Zhao P.X."/>
            <person name="Zhou P."/>
            <person name="Barbe V."/>
            <person name="Bardou P."/>
            <person name="Bechner M."/>
            <person name="Bellec A."/>
            <person name="Berger A."/>
            <person name="Berges H."/>
            <person name="Bidwell S."/>
            <person name="Bisseling T."/>
            <person name="Choisne N."/>
            <person name="Couloux A."/>
            <person name="Denny R."/>
            <person name="Deshpande S."/>
            <person name="Dai X."/>
            <person name="Doyle J.J."/>
            <person name="Dudez A.M."/>
            <person name="Farmer A.D."/>
            <person name="Fouteau S."/>
            <person name="Franken C."/>
            <person name="Gibelin C."/>
            <person name="Gish J."/>
            <person name="Goldstein S."/>
            <person name="Gonzalez A.J."/>
            <person name="Green P.J."/>
            <person name="Hallab A."/>
            <person name="Hartog M."/>
            <person name="Hua A."/>
            <person name="Humphray S.J."/>
            <person name="Jeong D.H."/>
            <person name="Jing Y."/>
            <person name="Jocker A."/>
            <person name="Kenton S.M."/>
            <person name="Kim D.J."/>
            <person name="Klee K."/>
            <person name="Lai H."/>
            <person name="Lang C."/>
            <person name="Lin S."/>
            <person name="Macmil S.L."/>
            <person name="Magdelenat G."/>
            <person name="Matthews L."/>
            <person name="McCorrison J."/>
            <person name="Monaghan E.L."/>
            <person name="Mun J.H."/>
            <person name="Najar F.Z."/>
            <person name="Nicholson C."/>
            <person name="Noirot C."/>
            <person name="O'Bleness M."/>
            <person name="Paule C.R."/>
            <person name="Poulain J."/>
            <person name="Prion F."/>
            <person name="Qin B."/>
            <person name="Qu C."/>
            <person name="Retzel E.F."/>
            <person name="Riddle C."/>
            <person name="Sallet E."/>
            <person name="Samain S."/>
            <person name="Samson N."/>
            <person name="Sanders I."/>
            <person name="Saurat O."/>
            <person name="Scarpelli C."/>
            <person name="Schiex T."/>
            <person name="Segurens B."/>
            <person name="Severin A.J."/>
            <person name="Sherrier D.J."/>
            <person name="Shi R."/>
            <person name="Sims S."/>
            <person name="Singer S.R."/>
            <person name="Sinharoy S."/>
            <person name="Sterck L."/>
            <person name="Viollet A."/>
            <person name="Wang B.B."/>
            <person name="Wang K."/>
            <person name="Wang M."/>
            <person name="Wang X."/>
            <person name="Warfsmann J."/>
            <person name="Weissenbach J."/>
            <person name="White D.D."/>
            <person name="White J.D."/>
            <person name="Wiley G.B."/>
            <person name="Wincker P."/>
            <person name="Xing Y."/>
            <person name="Yang L."/>
            <person name="Yao Z."/>
            <person name="Ying F."/>
            <person name="Zhai J."/>
            <person name="Zhou L."/>
            <person name="Zuber A."/>
            <person name="Denarie J."/>
            <person name="Dixon R.A."/>
            <person name="May G.D."/>
            <person name="Schwartz D.C."/>
            <person name="Rogers J."/>
            <person name="Quetier F."/>
            <person name="Town C.D."/>
            <person name="Roe B.A."/>
        </authorList>
    </citation>
    <scope>NUCLEOTIDE SEQUENCE [LARGE SCALE GENOMIC DNA]</scope>
    <source>
        <strain evidence="1">A17</strain>
        <strain evidence="2 3">cv. Jemalong A17</strain>
    </source>
</reference>
<evidence type="ECO:0000313" key="2">
    <source>
        <dbReference type="EnsemblPlants" id="KEH22475"/>
    </source>
</evidence>
<proteinExistence type="predicted"/>
<dbReference type="HOGENOM" id="CLU_1596972_0_0_1"/>
<evidence type="ECO:0000313" key="1">
    <source>
        <dbReference type="EMBL" id="KEH22475.1"/>
    </source>
</evidence>
<protein>
    <submittedName>
        <fullName evidence="1 2">Uncharacterized protein</fullName>
    </submittedName>
</protein>
<reference evidence="2" key="3">
    <citation type="submission" date="2015-04" db="UniProtKB">
        <authorList>
            <consortium name="EnsemblPlants"/>
        </authorList>
    </citation>
    <scope>IDENTIFICATION</scope>
    <source>
        <strain evidence="2">cv. Jemalong A17</strain>
    </source>
</reference>
<dbReference type="EMBL" id="CM001223">
    <property type="protein sequence ID" value="KEH22475.1"/>
    <property type="molecule type" value="Genomic_DNA"/>
</dbReference>
<evidence type="ECO:0000313" key="3">
    <source>
        <dbReference type="Proteomes" id="UP000002051"/>
    </source>
</evidence>
<dbReference type="AlphaFoldDB" id="A0A072U9I6"/>
<sequence length="167" mass="18647">MQQPYSSANVQQNSLPTMTFAAALAGQKVVDDSPFPTPCIRGDALSIKICQEEYHRGLEDCKNVLRARLTLNKGDKPYFARDLSNKIGKKFIARLASSLVRQGEELRIDDLVRKMSKLPRAPYFRSPRVRLELAMASKPFSELAIASRCAREASCPIFALLILFVDG</sequence>
<dbReference type="Proteomes" id="UP000002051">
    <property type="component" value="Unassembled WGS sequence"/>
</dbReference>
<accession>A0A072U9I6</accession>
<name>A0A072U9I6_MEDTR</name>
<reference evidence="1 3" key="2">
    <citation type="journal article" date="2014" name="BMC Genomics">
        <title>An improved genome release (version Mt4.0) for the model legume Medicago truncatula.</title>
        <authorList>
            <person name="Tang H."/>
            <person name="Krishnakumar V."/>
            <person name="Bidwell S."/>
            <person name="Rosen B."/>
            <person name="Chan A."/>
            <person name="Zhou S."/>
            <person name="Gentzbittel L."/>
            <person name="Childs K.L."/>
            <person name="Yandell M."/>
            <person name="Gundlach H."/>
            <person name="Mayer K.F."/>
            <person name="Schwartz D.C."/>
            <person name="Town C.D."/>
        </authorList>
    </citation>
    <scope>GENOME REANNOTATION</scope>
    <source>
        <strain evidence="1">A17</strain>
        <strain evidence="2 3">cv. Jemalong A17</strain>
    </source>
</reference>
<gene>
    <name evidence="1" type="ordered locus">MTR_7g451180</name>
</gene>
<keyword evidence="3" id="KW-1185">Reference proteome</keyword>